<evidence type="ECO:0000313" key="3">
    <source>
        <dbReference type="Proteomes" id="UP000886998"/>
    </source>
</evidence>
<proteinExistence type="predicted"/>
<feature type="compositionally biased region" description="Low complexity" evidence="1">
    <location>
        <begin position="25"/>
        <end position="49"/>
    </location>
</feature>
<reference evidence="2" key="1">
    <citation type="submission" date="2020-08" db="EMBL/GenBank/DDBJ databases">
        <title>Multicomponent nature underlies the extraordinary mechanical properties of spider dragline silk.</title>
        <authorList>
            <person name="Kono N."/>
            <person name="Nakamura H."/>
            <person name="Mori M."/>
            <person name="Yoshida Y."/>
            <person name="Ohtoshi R."/>
            <person name="Malay A.D."/>
            <person name="Moran D.A.P."/>
            <person name="Tomita M."/>
            <person name="Numata K."/>
            <person name="Arakawa K."/>
        </authorList>
    </citation>
    <scope>NUCLEOTIDE SEQUENCE</scope>
</reference>
<dbReference type="OrthoDB" id="6435849at2759"/>
<protein>
    <submittedName>
        <fullName evidence="2">Uncharacterized protein</fullName>
    </submittedName>
</protein>
<name>A0A8X6XCR5_9ARAC</name>
<accession>A0A8X6XCR5</accession>
<keyword evidence="3" id="KW-1185">Reference proteome</keyword>
<sequence length="116" mass="12974">MSARRTHSRMLWNCLPFHAVNSHKPSTPLMSPSTPLMSPSTPLLSTSKPQAKKRKVDNSREAFYESMQKCLGAVGEKTANQNFASLIASELNSVPCPKKQRAIRLKLYKTLVECLE</sequence>
<evidence type="ECO:0000313" key="2">
    <source>
        <dbReference type="EMBL" id="GFY50844.1"/>
    </source>
</evidence>
<organism evidence="2 3">
    <name type="scientific">Trichonephila inaurata madagascariensis</name>
    <dbReference type="NCBI Taxonomy" id="2747483"/>
    <lineage>
        <taxon>Eukaryota</taxon>
        <taxon>Metazoa</taxon>
        <taxon>Ecdysozoa</taxon>
        <taxon>Arthropoda</taxon>
        <taxon>Chelicerata</taxon>
        <taxon>Arachnida</taxon>
        <taxon>Araneae</taxon>
        <taxon>Araneomorphae</taxon>
        <taxon>Entelegynae</taxon>
        <taxon>Araneoidea</taxon>
        <taxon>Nephilidae</taxon>
        <taxon>Trichonephila</taxon>
        <taxon>Trichonephila inaurata</taxon>
    </lineage>
</organism>
<gene>
    <name evidence="2" type="ORF">TNIN_135831</name>
</gene>
<feature type="region of interest" description="Disordered" evidence="1">
    <location>
        <begin position="25"/>
        <end position="55"/>
    </location>
</feature>
<comment type="caution">
    <text evidence="2">The sequence shown here is derived from an EMBL/GenBank/DDBJ whole genome shotgun (WGS) entry which is preliminary data.</text>
</comment>
<dbReference type="Proteomes" id="UP000886998">
    <property type="component" value="Unassembled WGS sequence"/>
</dbReference>
<evidence type="ECO:0000256" key="1">
    <source>
        <dbReference type="SAM" id="MobiDB-lite"/>
    </source>
</evidence>
<dbReference type="AlphaFoldDB" id="A0A8X6XCR5"/>
<dbReference type="EMBL" id="BMAV01007764">
    <property type="protein sequence ID" value="GFY50844.1"/>
    <property type="molecule type" value="Genomic_DNA"/>
</dbReference>